<name>A0A1J7I7S0_9PEZI</name>
<dbReference type="EMBL" id="KV875106">
    <property type="protein sequence ID" value="OIW23534.1"/>
    <property type="molecule type" value="Genomic_DNA"/>
</dbReference>
<dbReference type="PANTHER" id="PTHR38120">
    <property type="entry name" value="EXPRESSED PROTEIN"/>
    <property type="match status" value="1"/>
</dbReference>
<reference evidence="3 4" key="1">
    <citation type="submission" date="2016-10" db="EMBL/GenBank/DDBJ databases">
        <title>Draft genome sequence of Coniochaeta ligniaria NRRL30616, a lignocellulolytic fungus for bioabatement of inhibitors in plant biomass hydrolysates.</title>
        <authorList>
            <consortium name="DOE Joint Genome Institute"/>
            <person name="Jimenez D.J."/>
            <person name="Hector R.E."/>
            <person name="Riley R."/>
            <person name="Sun H."/>
            <person name="Grigoriev I.V."/>
            <person name="Van Elsas J.D."/>
            <person name="Nichols N.N."/>
        </authorList>
    </citation>
    <scope>NUCLEOTIDE SEQUENCE [LARGE SCALE GENOMIC DNA]</scope>
    <source>
        <strain evidence="3 4">NRRL 30616</strain>
    </source>
</reference>
<feature type="region of interest" description="Disordered" evidence="2">
    <location>
        <begin position="203"/>
        <end position="244"/>
    </location>
</feature>
<organism evidence="3 4">
    <name type="scientific">Coniochaeta ligniaria NRRL 30616</name>
    <dbReference type="NCBI Taxonomy" id="1408157"/>
    <lineage>
        <taxon>Eukaryota</taxon>
        <taxon>Fungi</taxon>
        <taxon>Dikarya</taxon>
        <taxon>Ascomycota</taxon>
        <taxon>Pezizomycotina</taxon>
        <taxon>Sordariomycetes</taxon>
        <taxon>Sordariomycetidae</taxon>
        <taxon>Coniochaetales</taxon>
        <taxon>Coniochaetaceae</taxon>
        <taxon>Coniochaeta</taxon>
    </lineage>
</organism>
<dbReference type="STRING" id="1408157.A0A1J7I7S0"/>
<evidence type="ECO:0000313" key="3">
    <source>
        <dbReference type="EMBL" id="OIW23534.1"/>
    </source>
</evidence>
<evidence type="ECO:0000256" key="2">
    <source>
        <dbReference type="SAM" id="MobiDB-lite"/>
    </source>
</evidence>
<protein>
    <submittedName>
        <fullName evidence="3">Uncharacterized protein</fullName>
    </submittedName>
</protein>
<accession>A0A1J7I7S0</accession>
<evidence type="ECO:0000313" key="4">
    <source>
        <dbReference type="Proteomes" id="UP000182658"/>
    </source>
</evidence>
<feature type="compositionally biased region" description="Low complexity" evidence="2">
    <location>
        <begin position="8"/>
        <end position="42"/>
    </location>
</feature>
<dbReference type="AlphaFoldDB" id="A0A1J7I7S0"/>
<gene>
    <name evidence="3" type="ORF">CONLIGDRAFT_554550</name>
</gene>
<sequence length="638" mass="68079">MSSATKKPPAAGRDPAAGAATTSPSRTPRATTPSSAATGTATNGITHTRSRSIRSAPGSARAAAGQRRDSPLSNGVSSSTTAADTEREEAARAETIALLDDLKERLAKAEGASETYKKTADVLQVRLDDALGEQARLEEKCHEYEEQVEGLQNERREAARQMREMEAIYEAERSAMTKEKEDMANREEEMQMIIQRLKDSLAQRNSNGEDELRPSRHSQNNSPSIDSGSFAPPSSLNRSDSRNNSKLLLQKDKLIESLRLELAEAQIKLVESENQGGGRLHEVERLLMEARMANARLMEDNESYQLLLQERTLKGDFATSDFTYMGSASPRRGGNAASANQDALNALEGRSGSAGNDAAGGGTSLADELSGAADSDTDVTDTRRLEAELRTAKDQNKALTLYINRIIERLLEHKEFEHILDQSSDGPKTTPDVNKDLPPPPGAKQPQATGPSLLQRAKSIAVGTGKPRPRPMSFMPSSTNTTTQAGPSVTNPDTAPSIPIAPIGLTRSTSVRRNRPMSEQFTGNGGSNLVNTLYKGPGGDGGQFSPTLGRAQTFFSGQGQGGNRVSSSSGTAPPPLQQQASSGNFPGETSSISGESVGDVGTPPSMSPPRSERDRSEKGGATFAGNKPRPLRLVQENA</sequence>
<keyword evidence="4" id="KW-1185">Reference proteome</keyword>
<feature type="coiled-coil region" evidence="1">
    <location>
        <begin position="248"/>
        <end position="300"/>
    </location>
</feature>
<dbReference type="InParanoid" id="A0A1J7I7S0"/>
<dbReference type="Proteomes" id="UP000182658">
    <property type="component" value="Unassembled WGS sequence"/>
</dbReference>
<feature type="compositionally biased region" description="Polar residues" evidence="2">
    <location>
        <begin position="516"/>
        <end position="531"/>
    </location>
</feature>
<feature type="region of interest" description="Disordered" evidence="2">
    <location>
        <begin position="1"/>
        <end position="92"/>
    </location>
</feature>
<dbReference type="PANTHER" id="PTHR38120:SF1">
    <property type="entry name" value="M PROTEIN, SEROTYPE 2.1"/>
    <property type="match status" value="1"/>
</dbReference>
<feature type="region of interest" description="Disordered" evidence="2">
    <location>
        <begin position="347"/>
        <end position="380"/>
    </location>
</feature>
<keyword evidence="1" id="KW-0175">Coiled coil</keyword>
<feature type="compositionally biased region" description="Low complexity" evidence="2">
    <location>
        <begin position="53"/>
        <end position="65"/>
    </location>
</feature>
<proteinExistence type="predicted"/>
<evidence type="ECO:0000256" key="1">
    <source>
        <dbReference type="SAM" id="Coils"/>
    </source>
</evidence>
<feature type="non-terminal residue" evidence="3">
    <location>
        <position position="638"/>
    </location>
</feature>
<feature type="compositionally biased region" description="Polar residues" evidence="2">
    <location>
        <begin position="217"/>
        <end position="227"/>
    </location>
</feature>
<dbReference type="OrthoDB" id="2121319at2759"/>
<feature type="compositionally biased region" description="Polar residues" evidence="2">
    <location>
        <begin position="479"/>
        <end position="494"/>
    </location>
</feature>
<feature type="region of interest" description="Disordered" evidence="2">
    <location>
        <begin position="421"/>
        <end position="638"/>
    </location>
</feature>
<feature type="coiled-coil region" evidence="1">
    <location>
        <begin position="92"/>
        <end position="175"/>
    </location>
</feature>
<feature type="compositionally biased region" description="Polar residues" evidence="2">
    <location>
        <begin position="553"/>
        <end position="594"/>
    </location>
</feature>